<organism evidence="1 2">
    <name type="scientific">Rhododendron molle</name>
    <name type="common">Chinese azalea</name>
    <name type="synonym">Azalea mollis</name>
    <dbReference type="NCBI Taxonomy" id="49168"/>
    <lineage>
        <taxon>Eukaryota</taxon>
        <taxon>Viridiplantae</taxon>
        <taxon>Streptophyta</taxon>
        <taxon>Embryophyta</taxon>
        <taxon>Tracheophyta</taxon>
        <taxon>Spermatophyta</taxon>
        <taxon>Magnoliopsida</taxon>
        <taxon>eudicotyledons</taxon>
        <taxon>Gunneridae</taxon>
        <taxon>Pentapetalae</taxon>
        <taxon>asterids</taxon>
        <taxon>Ericales</taxon>
        <taxon>Ericaceae</taxon>
        <taxon>Ericoideae</taxon>
        <taxon>Rhodoreae</taxon>
        <taxon>Rhododendron</taxon>
    </lineage>
</organism>
<evidence type="ECO:0000313" key="1">
    <source>
        <dbReference type="EMBL" id="KAI8570276.1"/>
    </source>
</evidence>
<proteinExistence type="predicted"/>
<dbReference type="EMBL" id="CM046388">
    <property type="protein sequence ID" value="KAI8570276.1"/>
    <property type="molecule type" value="Genomic_DNA"/>
</dbReference>
<reference evidence="1" key="1">
    <citation type="submission" date="2022-02" db="EMBL/GenBank/DDBJ databases">
        <title>Plant Genome Project.</title>
        <authorList>
            <person name="Zhang R.-G."/>
        </authorList>
    </citation>
    <scope>NUCLEOTIDE SEQUENCE</scope>
    <source>
        <strain evidence="1">AT1</strain>
    </source>
</reference>
<protein>
    <submittedName>
        <fullName evidence="1">Uncharacterized protein</fullName>
    </submittedName>
</protein>
<sequence>MTDLNEERKPNFKVNTKQKGLHPRNPLDIIWKRLSLDMAMKLAMKLKQGKLRVRLLLNNCVQASFLHTAVQESFREPAYKQILFHLFSEVLNSQTRLSKDLLPLFTYLVHSGISEVSLGDLLKSVLFDPSKILAVVLPQAGLEDEERRPEALVLVGCSGNCSNPEVVEALCSAVKFVRGL</sequence>
<evidence type="ECO:0000313" key="2">
    <source>
        <dbReference type="Proteomes" id="UP001062846"/>
    </source>
</evidence>
<dbReference type="Proteomes" id="UP001062846">
    <property type="component" value="Chromosome 1"/>
</dbReference>
<accession>A0ACC0PYN9</accession>
<keyword evidence="2" id="KW-1185">Reference proteome</keyword>
<gene>
    <name evidence="1" type="ORF">RHMOL_Rhmol01G0022000</name>
</gene>
<comment type="caution">
    <text evidence="1">The sequence shown here is derived from an EMBL/GenBank/DDBJ whole genome shotgun (WGS) entry which is preliminary data.</text>
</comment>
<name>A0ACC0PYN9_RHOML</name>